<keyword evidence="3" id="KW-1185">Reference proteome</keyword>
<organism evidence="2 3">
    <name type="scientific">Vigna mungo</name>
    <name type="common">Black gram</name>
    <name type="synonym">Phaseolus mungo</name>
    <dbReference type="NCBI Taxonomy" id="3915"/>
    <lineage>
        <taxon>Eukaryota</taxon>
        <taxon>Viridiplantae</taxon>
        <taxon>Streptophyta</taxon>
        <taxon>Embryophyta</taxon>
        <taxon>Tracheophyta</taxon>
        <taxon>Spermatophyta</taxon>
        <taxon>Magnoliopsida</taxon>
        <taxon>eudicotyledons</taxon>
        <taxon>Gunneridae</taxon>
        <taxon>Pentapetalae</taxon>
        <taxon>rosids</taxon>
        <taxon>fabids</taxon>
        <taxon>Fabales</taxon>
        <taxon>Fabaceae</taxon>
        <taxon>Papilionoideae</taxon>
        <taxon>50 kb inversion clade</taxon>
        <taxon>NPAAA clade</taxon>
        <taxon>indigoferoid/millettioid clade</taxon>
        <taxon>Phaseoleae</taxon>
        <taxon>Vigna</taxon>
    </lineage>
</organism>
<dbReference type="PANTHER" id="PTHR38398">
    <property type="entry name" value="EXPRESSED PROTEIN"/>
    <property type="match status" value="1"/>
</dbReference>
<feature type="region of interest" description="Disordered" evidence="1">
    <location>
        <begin position="47"/>
        <end position="82"/>
    </location>
</feature>
<dbReference type="Proteomes" id="UP001374535">
    <property type="component" value="Chromosome 5"/>
</dbReference>
<protein>
    <submittedName>
        <fullName evidence="2">Uncharacterized protein</fullName>
    </submittedName>
</protein>
<dbReference type="AlphaFoldDB" id="A0AAQ3NLD8"/>
<gene>
    <name evidence="2" type="ORF">V8G54_016571</name>
</gene>
<feature type="compositionally biased region" description="Low complexity" evidence="1">
    <location>
        <begin position="51"/>
        <end position="68"/>
    </location>
</feature>
<dbReference type="EMBL" id="CP144696">
    <property type="protein sequence ID" value="WVZ12041.1"/>
    <property type="molecule type" value="Genomic_DNA"/>
</dbReference>
<name>A0AAQ3NLD8_VIGMU</name>
<dbReference type="PANTHER" id="PTHR38398:SF1">
    <property type="entry name" value="EXPRESSED PROTEIN"/>
    <property type="match status" value="1"/>
</dbReference>
<accession>A0AAQ3NLD8</accession>
<proteinExistence type="predicted"/>
<evidence type="ECO:0000313" key="3">
    <source>
        <dbReference type="Proteomes" id="UP001374535"/>
    </source>
</evidence>
<evidence type="ECO:0000313" key="2">
    <source>
        <dbReference type="EMBL" id="WVZ12041.1"/>
    </source>
</evidence>
<sequence>MKTYQGHFGSRKVYKRGRVAPYFVLIQVCFDITEEKSMVSKVEEAMKRNKQMQQQGQNQQQQLQKQIQCNKGKAGKFKRSSSNLEEDGASSAILFLACIACAPSYA</sequence>
<reference evidence="2 3" key="1">
    <citation type="journal article" date="2023" name="Life. Sci Alliance">
        <title>Evolutionary insights into 3D genome organization and epigenetic landscape of Vigna mungo.</title>
        <authorList>
            <person name="Junaid A."/>
            <person name="Singh B."/>
            <person name="Bhatia S."/>
        </authorList>
    </citation>
    <scope>NUCLEOTIDE SEQUENCE [LARGE SCALE GENOMIC DNA]</scope>
    <source>
        <strain evidence="2">Urdbean</strain>
    </source>
</reference>
<evidence type="ECO:0000256" key="1">
    <source>
        <dbReference type="SAM" id="MobiDB-lite"/>
    </source>
</evidence>